<dbReference type="InterPro" id="IPR001368">
    <property type="entry name" value="TNFR/NGFR_Cys_rich_reg"/>
</dbReference>
<feature type="region of interest" description="Disordered" evidence="2">
    <location>
        <begin position="507"/>
        <end position="533"/>
    </location>
</feature>
<keyword evidence="3" id="KW-0812">Transmembrane</keyword>
<evidence type="ECO:0000259" key="4">
    <source>
        <dbReference type="PROSITE" id="PS50050"/>
    </source>
</evidence>
<dbReference type="CDD" id="cd00096">
    <property type="entry name" value="Ig"/>
    <property type="match status" value="1"/>
</dbReference>
<keyword evidence="7" id="KW-1185">Reference proteome</keyword>
<feature type="compositionally biased region" description="Basic and acidic residues" evidence="2">
    <location>
        <begin position="334"/>
        <end position="343"/>
    </location>
</feature>
<dbReference type="GO" id="GO:0005035">
    <property type="term" value="F:death receptor activity"/>
    <property type="evidence" value="ECO:0007669"/>
    <property type="project" value="TreeGrafter"/>
</dbReference>
<dbReference type="GO" id="GO:0005886">
    <property type="term" value="C:plasma membrane"/>
    <property type="evidence" value="ECO:0007669"/>
    <property type="project" value="TreeGrafter"/>
</dbReference>
<dbReference type="InterPro" id="IPR036179">
    <property type="entry name" value="Ig-like_dom_sf"/>
</dbReference>
<feature type="repeat" description="TNFR-Cys" evidence="1">
    <location>
        <begin position="96"/>
        <end position="136"/>
    </location>
</feature>
<dbReference type="InterPro" id="IPR007110">
    <property type="entry name" value="Ig-like_dom"/>
</dbReference>
<evidence type="ECO:0000256" key="1">
    <source>
        <dbReference type="PROSITE-ProRule" id="PRU00206"/>
    </source>
</evidence>
<evidence type="ECO:0000256" key="3">
    <source>
        <dbReference type="SAM" id="Phobius"/>
    </source>
</evidence>
<feature type="disulfide bond" evidence="1">
    <location>
        <begin position="118"/>
        <end position="136"/>
    </location>
</feature>
<dbReference type="GO" id="GO:0009986">
    <property type="term" value="C:cell surface"/>
    <property type="evidence" value="ECO:0007669"/>
    <property type="project" value="TreeGrafter"/>
</dbReference>
<dbReference type="GO" id="GO:0048406">
    <property type="term" value="F:nerve growth factor binding"/>
    <property type="evidence" value="ECO:0007669"/>
    <property type="project" value="TreeGrafter"/>
</dbReference>
<keyword evidence="1" id="KW-1015">Disulfide bond</keyword>
<evidence type="ECO:0000259" key="5">
    <source>
        <dbReference type="PROSITE" id="PS50835"/>
    </source>
</evidence>
<evidence type="ECO:0000256" key="2">
    <source>
        <dbReference type="SAM" id="MobiDB-lite"/>
    </source>
</evidence>
<feature type="disulfide bond" evidence="1">
    <location>
        <begin position="115"/>
        <end position="128"/>
    </location>
</feature>
<name>A0AAD9PPY3_ACRCE</name>
<dbReference type="SMART" id="SM00408">
    <property type="entry name" value="IGc2"/>
    <property type="match status" value="1"/>
</dbReference>
<dbReference type="GO" id="GO:0015026">
    <property type="term" value="F:coreceptor activity"/>
    <property type="evidence" value="ECO:0007669"/>
    <property type="project" value="TreeGrafter"/>
</dbReference>
<dbReference type="Gene3D" id="2.10.50.10">
    <property type="entry name" value="Tumor Necrosis Factor Receptor, subunit A, domain 2"/>
    <property type="match status" value="1"/>
</dbReference>
<dbReference type="SUPFAM" id="SSF48726">
    <property type="entry name" value="Immunoglobulin"/>
    <property type="match status" value="1"/>
</dbReference>
<dbReference type="AlphaFoldDB" id="A0AAD9PPY3"/>
<dbReference type="InterPro" id="IPR052302">
    <property type="entry name" value="Neurotrophin_rcpt-DD"/>
</dbReference>
<organism evidence="6 7">
    <name type="scientific">Acropora cervicornis</name>
    <name type="common">Staghorn coral</name>
    <dbReference type="NCBI Taxonomy" id="6130"/>
    <lineage>
        <taxon>Eukaryota</taxon>
        <taxon>Metazoa</taxon>
        <taxon>Cnidaria</taxon>
        <taxon>Anthozoa</taxon>
        <taxon>Hexacorallia</taxon>
        <taxon>Scleractinia</taxon>
        <taxon>Astrocoeniina</taxon>
        <taxon>Acroporidae</taxon>
        <taxon>Acropora</taxon>
    </lineage>
</organism>
<dbReference type="InterPro" id="IPR003598">
    <property type="entry name" value="Ig_sub2"/>
</dbReference>
<dbReference type="PROSITE" id="PS50835">
    <property type="entry name" value="IG_LIKE"/>
    <property type="match status" value="1"/>
</dbReference>
<reference evidence="6" key="1">
    <citation type="journal article" date="2023" name="G3 (Bethesda)">
        <title>Whole genome assembly and annotation of the endangered Caribbean coral Acropora cervicornis.</title>
        <authorList>
            <person name="Selwyn J.D."/>
            <person name="Vollmer S.V."/>
        </authorList>
    </citation>
    <scope>NUCLEOTIDE SEQUENCE</scope>
    <source>
        <strain evidence="6">K2</strain>
    </source>
</reference>
<feature type="region of interest" description="Disordered" evidence="2">
    <location>
        <begin position="300"/>
        <end position="413"/>
    </location>
</feature>
<dbReference type="InterPro" id="IPR013783">
    <property type="entry name" value="Ig-like_fold"/>
</dbReference>
<feature type="domain" description="Ig-like" evidence="5">
    <location>
        <begin position="418"/>
        <end position="495"/>
    </location>
</feature>
<comment type="caution">
    <text evidence="6">The sequence shown here is derived from an EMBL/GenBank/DDBJ whole genome shotgun (WGS) entry which is preliminary data.</text>
</comment>
<proteinExistence type="predicted"/>
<dbReference type="PROSITE" id="PS00652">
    <property type="entry name" value="TNFR_NGFR_1"/>
    <property type="match status" value="1"/>
</dbReference>
<dbReference type="PANTHER" id="PTHR46605">
    <property type="entry name" value="TUMOR NECROSIS FACTOR RECEPTOR"/>
    <property type="match status" value="1"/>
</dbReference>
<gene>
    <name evidence="6" type="ORF">P5673_033414</name>
</gene>
<dbReference type="Gene3D" id="2.60.40.10">
    <property type="entry name" value="Immunoglobulins"/>
    <property type="match status" value="1"/>
</dbReference>
<dbReference type="Pfam" id="PF13927">
    <property type="entry name" value="Ig_3"/>
    <property type="match status" value="1"/>
</dbReference>
<keyword evidence="3" id="KW-1133">Transmembrane helix</keyword>
<evidence type="ECO:0000313" key="7">
    <source>
        <dbReference type="Proteomes" id="UP001249851"/>
    </source>
</evidence>
<dbReference type="Proteomes" id="UP001249851">
    <property type="component" value="Unassembled WGS sequence"/>
</dbReference>
<dbReference type="SMART" id="SM00409">
    <property type="entry name" value="IG"/>
    <property type="match status" value="1"/>
</dbReference>
<keyword evidence="3" id="KW-0472">Membrane</keyword>
<evidence type="ECO:0000313" key="6">
    <source>
        <dbReference type="EMBL" id="KAK2546855.1"/>
    </source>
</evidence>
<reference evidence="6" key="2">
    <citation type="journal article" date="2023" name="Science">
        <title>Genomic signatures of disease resistance in endangered staghorn corals.</title>
        <authorList>
            <person name="Vollmer S.V."/>
            <person name="Selwyn J.D."/>
            <person name="Despard B.A."/>
            <person name="Roesel C.L."/>
        </authorList>
    </citation>
    <scope>NUCLEOTIDE SEQUENCE</scope>
    <source>
        <strain evidence="6">K2</strain>
    </source>
</reference>
<accession>A0AAD9PPY3</accession>
<feature type="compositionally biased region" description="Acidic residues" evidence="2">
    <location>
        <begin position="355"/>
        <end position="366"/>
    </location>
</feature>
<dbReference type="InterPro" id="IPR003599">
    <property type="entry name" value="Ig_sub"/>
</dbReference>
<feature type="disulfide bond" evidence="1">
    <location>
        <begin position="97"/>
        <end position="112"/>
    </location>
</feature>
<protein>
    <submittedName>
        <fullName evidence="6">Mucosa-associated lymphoid tissue lymphoma translocation protein 1</fullName>
    </submittedName>
</protein>
<feature type="compositionally biased region" description="Low complexity" evidence="2">
    <location>
        <begin position="522"/>
        <end position="533"/>
    </location>
</feature>
<dbReference type="PANTHER" id="PTHR46605:SF2">
    <property type="entry name" value="TNFR-CYS DOMAIN-CONTAINING PROTEIN"/>
    <property type="match status" value="1"/>
</dbReference>
<dbReference type="GO" id="GO:0007266">
    <property type="term" value="P:Rho protein signal transduction"/>
    <property type="evidence" value="ECO:0007669"/>
    <property type="project" value="TreeGrafter"/>
</dbReference>
<feature type="domain" description="TNFR-Cys" evidence="4">
    <location>
        <begin position="96"/>
        <end position="136"/>
    </location>
</feature>
<dbReference type="PROSITE" id="PS50050">
    <property type="entry name" value="TNFR_NGFR_2"/>
    <property type="match status" value="1"/>
</dbReference>
<sequence>MLNAGRKLHLSVTPAQVMKQLASLLSVWSLCCCFQENFVQSLIPKCASHQMTVQWPNGTFKQCLHCAECQPGRGLYPADKCGSIVKYPVKTHECKKCESGKTFSDTYDSSGCKVCHSCAEHEVVTQNCTLSSDTKCNKTCNSGYFFSKPQQICKRCSYCCSDGKDEEQPQCINQGLKAFNRYCSPRPDRTCTPLIISTTTGSVIYTEARSSTKHHKIEWILSCVGIGSLFGVILLYCLWRRSKKKIRRQDAQNLPKLEDGSMRVAYVSSEGNQGGLMQQEASTLQVQLSENEGLIASAASTPQGFRKGIPHTGGFKEQVPPVSVPSKNFPGQPDRTEEKKADESASVALLADNKDGEDDMSDDIDENGAQGGQIERKGSFGDRLQSLRRKLSNPSNNYEPLSGEDPPDQPIEGQSWLPKEVAIKRSPDSPEVQAGSRVEFRCDVNGCQQVLYRWFKDEQELPGGNNSTLILDPLKMQDFGSYRCKVRSDKRDDVPFVPSNVVELDVTPAEGESARPPFPNTNLAAAENLSAAA</sequence>
<dbReference type="EMBL" id="JARQWQ010000255">
    <property type="protein sequence ID" value="KAK2546855.1"/>
    <property type="molecule type" value="Genomic_DNA"/>
</dbReference>
<feature type="transmembrane region" description="Helical" evidence="3">
    <location>
        <begin position="219"/>
        <end position="239"/>
    </location>
</feature>
<feature type="non-terminal residue" evidence="6">
    <location>
        <position position="1"/>
    </location>
</feature>